<proteinExistence type="predicted"/>
<dbReference type="EMBL" id="FOCT01000006">
    <property type="protein sequence ID" value="SEN70841.1"/>
    <property type="molecule type" value="Genomic_DNA"/>
</dbReference>
<reference evidence="1 2" key="1">
    <citation type="submission" date="2016-10" db="EMBL/GenBank/DDBJ databases">
        <authorList>
            <person name="de Groot N.N."/>
        </authorList>
    </citation>
    <scope>NUCLEOTIDE SEQUENCE [LARGE SCALE GENOMIC DNA]</scope>
    <source>
        <strain evidence="1 2">Nl18</strain>
    </source>
</reference>
<protein>
    <submittedName>
        <fullName evidence="1">Uncharacterized protein</fullName>
    </submittedName>
</protein>
<sequence>MGGTLDWNALPILTEIYGVSDVEVLIAQLIAMRDFEWPKNR</sequence>
<evidence type="ECO:0000313" key="2">
    <source>
        <dbReference type="Proteomes" id="UP000183898"/>
    </source>
</evidence>
<evidence type="ECO:0000313" key="1">
    <source>
        <dbReference type="EMBL" id="SEN70841.1"/>
    </source>
</evidence>
<name>A0A1H8IR35_9PROT</name>
<accession>A0A1H8IR35</accession>
<organism evidence="1 2">
    <name type="scientific">Nitrosospira multiformis</name>
    <dbReference type="NCBI Taxonomy" id="1231"/>
    <lineage>
        <taxon>Bacteria</taxon>
        <taxon>Pseudomonadati</taxon>
        <taxon>Pseudomonadota</taxon>
        <taxon>Betaproteobacteria</taxon>
        <taxon>Nitrosomonadales</taxon>
        <taxon>Nitrosomonadaceae</taxon>
        <taxon>Nitrosospira</taxon>
    </lineage>
</organism>
<dbReference type="AlphaFoldDB" id="A0A1H8IR35"/>
<gene>
    <name evidence="1" type="ORF">SAMN05216404_106150</name>
</gene>
<dbReference type="RefSeq" id="WP_302848424.1">
    <property type="nucleotide sequence ID" value="NZ_FOCT01000006.1"/>
</dbReference>
<dbReference type="Proteomes" id="UP000183898">
    <property type="component" value="Unassembled WGS sequence"/>
</dbReference>